<organism evidence="1 2">
    <name type="scientific">Natronocella acetinitrilica</name>
    <dbReference type="NCBI Taxonomy" id="414046"/>
    <lineage>
        <taxon>Bacteria</taxon>
        <taxon>Pseudomonadati</taxon>
        <taxon>Pseudomonadota</taxon>
        <taxon>Gammaproteobacteria</taxon>
        <taxon>Chromatiales</taxon>
        <taxon>Ectothiorhodospiraceae</taxon>
        <taxon>Natronocella</taxon>
    </lineage>
</organism>
<evidence type="ECO:0000313" key="2">
    <source>
        <dbReference type="Proteomes" id="UP001205843"/>
    </source>
</evidence>
<proteinExistence type="predicted"/>
<evidence type="ECO:0000313" key="1">
    <source>
        <dbReference type="EMBL" id="MCP1674411.1"/>
    </source>
</evidence>
<protein>
    <submittedName>
        <fullName evidence="1">Uncharacterized protein</fullName>
    </submittedName>
</protein>
<reference evidence="1" key="1">
    <citation type="submission" date="2022-03" db="EMBL/GenBank/DDBJ databases">
        <title>Genomic Encyclopedia of Type Strains, Phase III (KMG-III): the genomes of soil and plant-associated and newly described type strains.</title>
        <authorList>
            <person name="Whitman W."/>
        </authorList>
    </citation>
    <scope>NUCLEOTIDE SEQUENCE</scope>
    <source>
        <strain evidence="1">ANL 6-2</strain>
    </source>
</reference>
<name>A0AAE3G450_9GAMM</name>
<accession>A0AAE3G450</accession>
<dbReference type="RefSeq" id="WP_253476380.1">
    <property type="nucleotide sequence ID" value="NZ_JALJXV010000003.1"/>
</dbReference>
<comment type="caution">
    <text evidence="1">The sequence shown here is derived from an EMBL/GenBank/DDBJ whole genome shotgun (WGS) entry which is preliminary data.</text>
</comment>
<sequence>MMRIAYLPVNDAWVVLFGDAIISIGSACQTLFASRAILESTLEHLGLRVDGNRVVCVD</sequence>
<keyword evidence="2" id="KW-1185">Reference proteome</keyword>
<gene>
    <name evidence="1" type="ORF">J2T57_001513</name>
</gene>
<dbReference type="AlphaFoldDB" id="A0AAE3G450"/>
<dbReference type="Proteomes" id="UP001205843">
    <property type="component" value="Unassembled WGS sequence"/>
</dbReference>
<dbReference type="EMBL" id="JALJXV010000003">
    <property type="protein sequence ID" value="MCP1674411.1"/>
    <property type="molecule type" value="Genomic_DNA"/>
</dbReference>